<evidence type="ECO:0000313" key="9">
    <source>
        <dbReference type="Proteomes" id="UP000269097"/>
    </source>
</evidence>
<keyword evidence="3 5" id="KW-0808">Transferase</keyword>
<comment type="pathway">
    <text evidence="1">Lipid metabolism.</text>
</comment>
<dbReference type="RefSeq" id="WP_123043167.1">
    <property type="nucleotide sequence ID" value="NZ_CP033433.1"/>
</dbReference>
<dbReference type="InterPro" id="IPR050215">
    <property type="entry name" value="Thiolase-like_sf_Thiolase"/>
</dbReference>
<dbReference type="PANTHER" id="PTHR43853">
    <property type="entry name" value="3-KETOACYL-COA THIOLASE, PEROXISOMAL"/>
    <property type="match status" value="1"/>
</dbReference>
<dbReference type="InterPro" id="IPR020616">
    <property type="entry name" value="Thiolase_N"/>
</dbReference>
<dbReference type="Pfam" id="PF00108">
    <property type="entry name" value="Thiolase_N"/>
    <property type="match status" value="1"/>
</dbReference>
<gene>
    <name evidence="8" type="ORF">EAV92_22545</name>
</gene>
<dbReference type="AlphaFoldDB" id="A0A3G3K4U9"/>
<dbReference type="Proteomes" id="UP000269097">
    <property type="component" value="Chromosome"/>
</dbReference>
<dbReference type="GO" id="GO:0003988">
    <property type="term" value="F:acetyl-CoA C-acyltransferase activity"/>
    <property type="evidence" value="ECO:0007669"/>
    <property type="project" value="TreeGrafter"/>
</dbReference>
<proteinExistence type="inferred from homology"/>
<dbReference type="PROSITE" id="PS00098">
    <property type="entry name" value="THIOLASE_1"/>
    <property type="match status" value="1"/>
</dbReference>
<protein>
    <submittedName>
        <fullName evidence="8">Thiolase family protein</fullName>
    </submittedName>
</protein>
<name>A0A3G3K4U9_9BACL</name>
<comment type="similarity">
    <text evidence="2 5">Belongs to the thiolase-like superfamily. Thiolase family.</text>
</comment>
<evidence type="ECO:0000256" key="4">
    <source>
        <dbReference type="ARBA" id="ARBA00023315"/>
    </source>
</evidence>
<dbReference type="Pfam" id="PF02803">
    <property type="entry name" value="Thiolase_C"/>
    <property type="match status" value="1"/>
</dbReference>
<dbReference type="CDD" id="cd00751">
    <property type="entry name" value="thiolase"/>
    <property type="match status" value="1"/>
</dbReference>
<dbReference type="GO" id="GO:0005737">
    <property type="term" value="C:cytoplasm"/>
    <property type="evidence" value="ECO:0007669"/>
    <property type="project" value="UniProtKB-ARBA"/>
</dbReference>
<evidence type="ECO:0000313" key="8">
    <source>
        <dbReference type="EMBL" id="AYQ75087.1"/>
    </source>
</evidence>
<dbReference type="InterPro" id="IPR020617">
    <property type="entry name" value="Thiolase_C"/>
</dbReference>
<dbReference type="EMBL" id="CP033433">
    <property type="protein sequence ID" value="AYQ75087.1"/>
    <property type="molecule type" value="Genomic_DNA"/>
</dbReference>
<dbReference type="GO" id="GO:0010124">
    <property type="term" value="P:phenylacetate catabolic process"/>
    <property type="evidence" value="ECO:0007669"/>
    <property type="project" value="TreeGrafter"/>
</dbReference>
<evidence type="ECO:0000256" key="3">
    <source>
        <dbReference type="ARBA" id="ARBA00022679"/>
    </source>
</evidence>
<evidence type="ECO:0000256" key="2">
    <source>
        <dbReference type="ARBA" id="ARBA00010982"/>
    </source>
</evidence>
<accession>A0A3G3K4U9</accession>
<dbReference type="GO" id="GO:0006635">
    <property type="term" value="P:fatty acid beta-oxidation"/>
    <property type="evidence" value="ECO:0007669"/>
    <property type="project" value="TreeGrafter"/>
</dbReference>
<feature type="domain" description="Thiolase N-terminal" evidence="6">
    <location>
        <begin position="5"/>
        <end position="261"/>
    </location>
</feature>
<dbReference type="InterPro" id="IPR002155">
    <property type="entry name" value="Thiolase"/>
</dbReference>
<dbReference type="PIRSF" id="PIRSF000429">
    <property type="entry name" value="Ac-CoA_Ac_transf"/>
    <property type="match status" value="1"/>
</dbReference>
<evidence type="ECO:0000256" key="1">
    <source>
        <dbReference type="ARBA" id="ARBA00005189"/>
    </source>
</evidence>
<keyword evidence="9" id="KW-1185">Reference proteome</keyword>
<dbReference type="NCBIfam" id="TIGR01930">
    <property type="entry name" value="AcCoA-C-Actrans"/>
    <property type="match status" value="1"/>
</dbReference>
<dbReference type="PANTHER" id="PTHR43853:SF21">
    <property type="entry name" value="STEROID 3-KETOACYL-COA THIOLASE"/>
    <property type="match status" value="1"/>
</dbReference>
<dbReference type="InterPro" id="IPR020613">
    <property type="entry name" value="Thiolase_CS"/>
</dbReference>
<dbReference type="KEGG" id="coh:EAV92_22545"/>
<evidence type="ECO:0000256" key="5">
    <source>
        <dbReference type="RuleBase" id="RU003557"/>
    </source>
</evidence>
<dbReference type="SUPFAM" id="SSF53901">
    <property type="entry name" value="Thiolase-like"/>
    <property type="match status" value="2"/>
</dbReference>
<sequence length="392" mass="40049">MREAVILSAVRTPIGRAKSGLLRELRAEDLGAAALKEAVRRIPGWASDVPDDCLIGCAEPDGGSARHFARACSLLAGFPVSVPAMTVNRSCASGLQAVALAASAVASGAAGTVLAGGAESMSRWPGTRTVPSPNPELLDRMASAYMAAGHAAELLARRRGISREAQDRYAADSFRKAREAAAAGKLRRQIAPLGACRTVTDEEGYPHVEWISVEEDECLAQAPEPDQLGSLPPAFAAGGTVTDGNSAPPTDGAAALIVATRELAERLEVRPLAALRGYAVTGSAPETAGLAAAEAVPKALEQAGLASGQIAQWEIHEGFAVEALLVIDRLEIDPGLVNVNGGAIAFGHPAGCSGARMLVSLIHELSARGGGFGVAAMGAWGGMGAAAVLEVF</sequence>
<dbReference type="InterPro" id="IPR016039">
    <property type="entry name" value="Thiolase-like"/>
</dbReference>
<evidence type="ECO:0000259" key="7">
    <source>
        <dbReference type="Pfam" id="PF02803"/>
    </source>
</evidence>
<dbReference type="Gene3D" id="3.40.47.10">
    <property type="match status" value="1"/>
</dbReference>
<reference evidence="8 9" key="1">
    <citation type="submission" date="2018-10" db="EMBL/GenBank/DDBJ databases">
        <title>Genome Sequence of Cohnella sp.</title>
        <authorList>
            <person name="Srinivasan S."/>
            <person name="Kim M.K."/>
        </authorList>
    </citation>
    <scope>NUCLEOTIDE SEQUENCE [LARGE SCALE GENOMIC DNA]</scope>
    <source>
        <strain evidence="8 9">18JY8-7</strain>
    </source>
</reference>
<feature type="domain" description="Thiolase C-terminal" evidence="7">
    <location>
        <begin position="270"/>
        <end position="390"/>
    </location>
</feature>
<evidence type="ECO:0000259" key="6">
    <source>
        <dbReference type="Pfam" id="PF00108"/>
    </source>
</evidence>
<dbReference type="InterPro" id="IPR020615">
    <property type="entry name" value="Thiolase_acyl_enz_int_AS"/>
</dbReference>
<organism evidence="8 9">
    <name type="scientific">Cohnella candidum</name>
    <dbReference type="NCBI Taxonomy" id="2674991"/>
    <lineage>
        <taxon>Bacteria</taxon>
        <taxon>Bacillati</taxon>
        <taxon>Bacillota</taxon>
        <taxon>Bacilli</taxon>
        <taxon>Bacillales</taxon>
        <taxon>Paenibacillaceae</taxon>
        <taxon>Cohnella</taxon>
    </lineage>
</organism>
<dbReference type="PROSITE" id="PS00737">
    <property type="entry name" value="THIOLASE_2"/>
    <property type="match status" value="1"/>
</dbReference>
<keyword evidence="4 5" id="KW-0012">Acyltransferase</keyword>